<comment type="caution">
    <text evidence="2">The sequence shown here is derived from an EMBL/GenBank/DDBJ whole genome shotgun (WGS) entry which is preliminary data.</text>
</comment>
<reference evidence="2" key="1">
    <citation type="journal article" date="2023" name="Mol. Phylogenet. Evol.">
        <title>Genome-scale phylogeny and comparative genomics of the fungal order Sordariales.</title>
        <authorList>
            <person name="Hensen N."/>
            <person name="Bonometti L."/>
            <person name="Westerberg I."/>
            <person name="Brannstrom I.O."/>
            <person name="Guillou S."/>
            <person name="Cros-Aarteil S."/>
            <person name="Calhoun S."/>
            <person name="Haridas S."/>
            <person name="Kuo A."/>
            <person name="Mondo S."/>
            <person name="Pangilinan J."/>
            <person name="Riley R."/>
            <person name="LaButti K."/>
            <person name="Andreopoulos B."/>
            <person name="Lipzen A."/>
            <person name="Chen C."/>
            <person name="Yan M."/>
            <person name="Daum C."/>
            <person name="Ng V."/>
            <person name="Clum A."/>
            <person name="Steindorff A."/>
            <person name="Ohm R.A."/>
            <person name="Martin F."/>
            <person name="Silar P."/>
            <person name="Natvig D.O."/>
            <person name="Lalanne C."/>
            <person name="Gautier V."/>
            <person name="Ament-Velasquez S.L."/>
            <person name="Kruys A."/>
            <person name="Hutchinson M.I."/>
            <person name="Powell A.J."/>
            <person name="Barry K."/>
            <person name="Miller A.N."/>
            <person name="Grigoriev I.V."/>
            <person name="Debuchy R."/>
            <person name="Gladieux P."/>
            <person name="Hiltunen Thoren M."/>
            <person name="Johannesson H."/>
        </authorList>
    </citation>
    <scope>NUCLEOTIDE SEQUENCE</scope>
    <source>
        <strain evidence="2">CBS 892.96</strain>
    </source>
</reference>
<organism evidence="2 3">
    <name type="scientific">Triangularia setosa</name>
    <dbReference type="NCBI Taxonomy" id="2587417"/>
    <lineage>
        <taxon>Eukaryota</taxon>
        <taxon>Fungi</taxon>
        <taxon>Dikarya</taxon>
        <taxon>Ascomycota</taxon>
        <taxon>Pezizomycotina</taxon>
        <taxon>Sordariomycetes</taxon>
        <taxon>Sordariomycetidae</taxon>
        <taxon>Sordariales</taxon>
        <taxon>Podosporaceae</taxon>
        <taxon>Triangularia</taxon>
    </lineage>
</organism>
<keyword evidence="3" id="KW-1185">Reference proteome</keyword>
<feature type="transmembrane region" description="Helical" evidence="1">
    <location>
        <begin position="146"/>
        <end position="162"/>
    </location>
</feature>
<protein>
    <submittedName>
        <fullName evidence="2">Uncharacterized protein</fullName>
    </submittedName>
</protein>
<reference evidence="2" key="2">
    <citation type="submission" date="2023-05" db="EMBL/GenBank/DDBJ databases">
        <authorList>
            <consortium name="Lawrence Berkeley National Laboratory"/>
            <person name="Steindorff A."/>
            <person name="Hensen N."/>
            <person name="Bonometti L."/>
            <person name="Westerberg I."/>
            <person name="Brannstrom I.O."/>
            <person name="Guillou S."/>
            <person name="Cros-Aarteil S."/>
            <person name="Calhoun S."/>
            <person name="Haridas S."/>
            <person name="Kuo A."/>
            <person name="Mondo S."/>
            <person name="Pangilinan J."/>
            <person name="Riley R."/>
            <person name="Labutti K."/>
            <person name="Andreopoulos B."/>
            <person name="Lipzen A."/>
            <person name="Chen C."/>
            <person name="Yanf M."/>
            <person name="Daum C."/>
            <person name="Ng V."/>
            <person name="Clum A."/>
            <person name="Ohm R."/>
            <person name="Martin F."/>
            <person name="Silar P."/>
            <person name="Natvig D."/>
            <person name="Lalanne C."/>
            <person name="Gautier V."/>
            <person name="Ament-Velasquez S.L."/>
            <person name="Kruys A."/>
            <person name="Hutchinson M.I."/>
            <person name="Powell A.J."/>
            <person name="Barry K."/>
            <person name="Miller A.N."/>
            <person name="Grigoriev I.V."/>
            <person name="Debuchy R."/>
            <person name="Gladieux P."/>
            <person name="Thoren M.H."/>
            <person name="Johannesson H."/>
        </authorList>
    </citation>
    <scope>NUCLEOTIDE SEQUENCE</scope>
    <source>
        <strain evidence="2">CBS 892.96</strain>
    </source>
</reference>
<accession>A0AAN6WDJ8</accession>
<dbReference type="AlphaFoldDB" id="A0AAN6WDJ8"/>
<evidence type="ECO:0000313" key="3">
    <source>
        <dbReference type="Proteomes" id="UP001302321"/>
    </source>
</evidence>
<proteinExistence type="predicted"/>
<evidence type="ECO:0000256" key="1">
    <source>
        <dbReference type="SAM" id="Phobius"/>
    </source>
</evidence>
<gene>
    <name evidence="2" type="ORF">QBC36DRAFT_323291</name>
</gene>
<evidence type="ECO:0000313" key="2">
    <source>
        <dbReference type="EMBL" id="KAK4179161.1"/>
    </source>
</evidence>
<dbReference type="EMBL" id="MU866123">
    <property type="protein sequence ID" value="KAK4179161.1"/>
    <property type="molecule type" value="Genomic_DNA"/>
</dbReference>
<keyword evidence="1" id="KW-1133">Transmembrane helix</keyword>
<name>A0AAN6WDJ8_9PEZI</name>
<keyword evidence="1" id="KW-0472">Membrane</keyword>
<sequence>MGVSGDDRGILRLEKPQKESSWVLRGEPASYGEPFMRAYADMGVQSRGESKTDFGWSFGGRRANFSAMMCETETINNAGDETYELEDGVRIHRVMVDLNHVWLVQEILGEGGSIAFALQSMITLLSSISYYDQLAQFNNFTMSEQAFYVIAMFVILGCKGIMRWRR</sequence>
<dbReference type="Proteomes" id="UP001302321">
    <property type="component" value="Unassembled WGS sequence"/>
</dbReference>
<keyword evidence="1" id="KW-0812">Transmembrane</keyword>